<dbReference type="Gene3D" id="2.60.40.10">
    <property type="entry name" value="Immunoglobulins"/>
    <property type="match status" value="1"/>
</dbReference>
<sequence>MSWRGPLTLLGLALLLVGGVQAAEQADIPFYFGRSGLGDVYKLEVAEPTATTPKYWNCANDEVQQDYQPLASWQLGLGGPVMLGDSHDYVIWVESTNVQEISFRTTLYLNVTGERTDLSTQEVSRSGSFQEGWLAGNYTMELVDAPYDAGPWADGVPPYAVFGIELETRITWAPDTNNRTAWVKAASVDGCGEGGVACDSRLQIEMQPVLFDPAAVFSNDRVDEADGDSLFLKVNITNALGVDTFDDESGGVRVVGVSGGGSFQESLRLVRRHTYLMELEARWHYQQDTGIGADWYDFRFSITDTYGNLWEATISYELEVDRYEAAIEPEATSQQVARGRDVDFRLKVLNAGNTRDTFGLELDDSGMPTGWQAQLLDDSELELATGQYGYATIQVGAPAGAPGGSSAQVLLTVRSQGDTTQYARVTLTASVRTHGVTLSGVSDHITIDPQELNPEGEYHFQVTIHNTGSDRDTYNIDATVARSDWNLRVEEGGTSVSSVTVEKGQAKQLDVVLKPVNYQDRLGEEVEFRFTASSVPPGDGSDELESNLVMVIPVERVVDLELVEVQVNGQPLELLAPDVLQEGDSVQLQVLVRNHGGLATGEFSVTLSLGQREEARYRLDGQEGRPLGLPGYGEAIITLEWRKAAPGTTVLSLNADPMLEVVDEFDRSDNLLSITLQVAEAPETGNGDDSTGDSGLLPGFSAVLALAGIISVAARRRRV</sequence>
<organism evidence="1">
    <name type="scientific">marine metagenome</name>
    <dbReference type="NCBI Taxonomy" id="408172"/>
    <lineage>
        <taxon>unclassified sequences</taxon>
        <taxon>metagenomes</taxon>
        <taxon>ecological metagenomes</taxon>
    </lineage>
</organism>
<dbReference type="EMBL" id="UINC01008552">
    <property type="protein sequence ID" value="SVA38476.1"/>
    <property type="molecule type" value="Genomic_DNA"/>
</dbReference>
<accession>A0A381VDP5</accession>
<proteinExistence type="predicted"/>
<evidence type="ECO:0008006" key="2">
    <source>
        <dbReference type="Google" id="ProtNLM"/>
    </source>
</evidence>
<name>A0A381VDP5_9ZZZZ</name>
<evidence type="ECO:0000313" key="1">
    <source>
        <dbReference type="EMBL" id="SVA38476.1"/>
    </source>
</evidence>
<dbReference type="PANTHER" id="PTHR39198:SF1">
    <property type="entry name" value="ALPHA-GALACTOSIDASE NEW3 DOMAIN-CONTAINING PROTEIN"/>
    <property type="match status" value="1"/>
</dbReference>
<dbReference type="InterPro" id="IPR013783">
    <property type="entry name" value="Ig-like_fold"/>
</dbReference>
<dbReference type="PANTHER" id="PTHR39198">
    <property type="entry name" value="HYPOTHETICAL MEMBRANE PROTEIN, CONSERVED"/>
    <property type="match status" value="1"/>
</dbReference>
<gene>
    <name evidence="1" type="ORF">METZ01_LOCUS91330</name>
</gene>
<dbReference type="AlphaFoldDB" id="A0A381VDP5"/>
<reference evidence="1" key="1">
    <citation type="submission" date="2018-05" db="EMBL/GenBank/DDBJ databases">
        <authorList>
            <person name="Lanie J.A."/>
            <person name="Ng W.-L."/>
            <person name="Kazmierczak K.M."/>
            <person name="Andrzejewski T.M."/>
            <person name="Davidsen T.M."/>
            <person name="Wayne K.J."/>
            <person name="Tettelin H."/>
            <person name="Glass J.I."/>
            <person name="Rusch D."/>
            <person name="Podicherti R."/>
            <person name="Tsui H.-C.T."/>
            <person name="Winkler M.E."/>
        </authorList>
    </citation>
    <scope>NUCLEOTIDE SEQUENCE</scope>
</reference>
<protein>
    <recommendedName>
        <fullName evidence="2">CARDB domain-containing protein</fullName>
    </recommendedName>
</protein>